<accession>A0ABV3T0V1</accession>
<dbReference type="EMBL" id="JBFPJR010000027">
    <property type="protein sequence ID" value="MEX0428821.1"/>
    <property type="molecule type" value="Genomic_DNA"/>
</dbReference>
<protein>
    <recommendedName>
        <fullName evidence="4">Secreted protein</fullName>
    </recommendedName>
</protein>
<gene>
    <name evidence="2" type="ORF">AB3X52_14435</name>
</gene>
<sequence>MRPRTWLCSLLVVVALLGVAGCGGSDDPNADASTPTAHGGWSRQEHQWRWRTPNEAAAGFSDYFAASARSCGKPVSALGVTPLVGGVSPQILDSYSCRNVMTAAEVQQGCYRDVVRLAPGAKNQRGTEVASGQQRFQMDWSGEIRCPIAPGSNENRARQEQGSYEVTVEHDSDVWIVTAFKVLTGPGAGHSSR</sequence>
<name>A0ABV3T0V1_9ACTN</name>
<proteinExistence type="predicted"/>
<evidence type="ECO:0000313" key="2">
    <source>
        <dbReference type="EMBL" id="MEX0428821.1"/>
    </source>
</evidence>
<dbReference type="Proteomes" id="UP001556631">
    <property type="component" value="Unassembled WGS sequence"/>
</dbReference>
<keyword evidence="3" id="KW-1185">Reference proteome</keyword>
<keyword evidence="1" id="KW-0732">Signal</keyword>
<comment type="caution">
    <text evidence="2">The sequence shown here is derived from an EMBL/GenBank/DDBJ whole genome shotgun (WGS) entry which is preliminary data.</text>
</comment>
<feature type="signal peptide" evidence="1">
    <location>
        <begin position="1"/>
        <end position="25"/>
    </location>
</feature>
<evidence type="ECO:0000256" key="1">
    <source>
        <dbReference type="SAM" id="SignalP"/>
    </source>
</evidence>
<evidence type="ECO:0000313" key="3">
    <source>
        <dbReference type="Proteomes" id="UP001556631"/>
    </source>
</evidence>
<dbReference type="PROSITE" id="PS51257">
    <property type="entry name" value="PROKAR_LIPOPROTEIN"/>
    <property type="match status" value="1"/>
</dbReference>
<feature type="chain" id="PRO_5045454288" description="Secreted protein" evidence="1">
    <location>
        <begin position="26"/>
        <end position="193"/>
    </location>
</feature>
<dbReference type="RefSeq" id="WP_367994791.1">
    <property type="nucleotide sequence ID" value="NZ_JBFPJR010000027.1"/>
</dbReference>
<organism evidence="2 3">
    <name type="scientific">Nocardioides eburneus</name>
    <dbReference type="NCBI Taxonomy" id="3231482"/>
    <lineage>
        <taxon>Bacteria</taxon>
        <taxon>Bacillati</taxon>
        <taxon>Actinomycetota</taxon>
        <taxon>Actinomycetes</taxon>
        <taxon>Propionibacteriales</taxon>
        <taxon>Nocardioidaceae</taxon>
        <taxon>Nocardioides</taxon>
    </lineage>
</organism>
<evidence type="ECO:0008006" key="4">
    <source>
        <dbReference type="Google" id="ProtNLM"/>
    </source>
</evidence>
<reference evidence="2 3" key="1">
    <citation type="submission" date="2024-07" db="EMBL/GenBank/DDBJ databases">
        <authorList>
            <person name="Lee S."/>
            <person name="Kang M."/>
        </authorList>
    </citation>
    <scope>NUCLEOTIDE SEQUENCE [LARGE SCALE GENOMIC DNA]</scope>
    <source>
        <strain evidence="2 3">DS6</strain>
    </source>
</reference>